<reference evidence="1" key="1">
    <citation type="submission" date="2021-05" db="EMBL/GenBank/DDBJ databases">
        <authorList>
            <person name="Scholz U."/>
            <person name="Mascher M."/>
            <person name="Fiebig A."/>
        </authorList>
    </citation>
    <scope>NUCLEOTIDE SEQUENCE [LARGE SCALE GENOMIC DNA]</scope>
</reference>
<sequence length="327" mass="34993">MFHGGSGGGGVGRTCMSLPLGKYLRRALRGSGGRGKPRLRDREHTTTTQGCSSSVELIASASSAASASWSMSAAASASSSSSPVVRVVLWSGLVEVYTGVVLACTVIRRHPPGLCLAHTDVFRNPHRATLRPLEPLFPGQKFFLLPETTVRKLQRNIPLDVRPVPFPQAVGDDGEEGEEEETSSTEMSRSSSEEDRKPTAAGAAPERCCAKDYYVNRERWAECQFKSMVERGLAAAEQSSSSSSSRRSIAADKRTRKRMRKTKSPGTGRGDLLLGSGAMPLPSTSRAWQPTLPPVQEEAAPSSPEPQSAATSPAPCQDRSRVVVVLS</sequence>
<evidence type="ECO:0000313" key="2">
    <source>
        <dbReference type="Proteomes" id="UP001732700"/>
    </source>
</evidence>
<accession>A0ACD5WHH4</accession>
<evidence type="ECO:0000313" key="1">
    <source>
        <dbReference type="EnsemblPlants" id="AVESA.00010b.r2.4AG0619210.1.CDS.1"/>
    </source>
</evidence>
<reference evidence="1" key="2">
    <citation type="submission" date="2025-09" db="UniProtKB">
        <authorList>
            <consortium name="EnsemblPlants"/>
        </authorList>
    </citation>
    <scope>IDENTIFICATION</scope>
</reference>
<keyword evidence="2" id="KW-1185">Reference proteome</keyword>
<dbReference type="Proteomes" id="UP001732700">
    <property type="component" value="Chromosome 4A"/>
</dbReference>
<name>A0ACD5WHH4_AVESA</name>
<dbReference type="EnsemblPlants" id="AVESA.00010b.r2.4AG0619210.1">
    <property type="protein sequence ID" value="AVESA.00010b.r2.4AG0619210.1.CDS.1"/>
    <property type="gene ID" value="AVESA.00010b.r2.4AG0619210"/>
</dbReference>
<protein>
    <submittedName>
        <fullName evidence="1">Uncharacterized protein</fullName>
    </submittedName>
</protein>
<proteinExistence type="predicted"/>
<organism evidence="1 2">
    <name type="scientific">Avena sativa</name>
    <name type="common">Oat</name>
    <dbReference type="NCBI Taxonomy" id="4498"/>
    <lineage>
        <taxon>Eukaryota</taxon>
        <taxon>Viridiplantae</taxon>
        <taxon>Streptophyta</taxon>
        <taxon>Embryophyta</taxon>
        <taxon>Tracheophyta</taxon>
        <taxon>Spermatophyta</taxon>
        <taxon>Magnoliopsida</taxon>
        <taxon>Liliopsida</taxon>
        <taxon>Poales</taxon>
        <taxon>Poaceae</taxon>
        <taxon>BOP clade</taxon>
        <taxon>Pooideae</taxon>
        <taxon>Poodae</taxon>
        <taxon>Poeae</taxon>
        <taxon>Poeae Chloroplast Group 1 (Aveneae type)</taxon>
        <taxon>Aveninae</taxon>
        <taxon>Avena</taxon>
    </lineage>
</organism>